<dbReference type="SUPFAM" id="SSF50939">
    <property type="entry name" value="Sialidases"/>
    <property type="match status" value="1"/>
</dbReference>
<dbReference type="GO" id="GO:0016020">
    <property type="term" value="C:membrane"/>
    <property type="evidence" value="ECO:0007669"/>
    <property type="project" value="TreeGrafter"/>
</dbReference>
<dbReference type="CDD" id="cd15482">
    <property type="entry name" value="Sialidase_non-viral"/>
    <property type="match status" value="1"/>
</dbReference>
<dbReference type="Gene3D" id="2.120.10.10">
    <property type="match status" value="1"/>
</dbReference>
<proteinExistence type="inferred from homology"/>
<dbReference type="Proteomes" id="UP000198432">
    <property type="component" value="Unassembled WGS sequence"/>
</dbReference>
<dbReference type="GO" id="GO:0005737">
    <property type="term" value="C:cytoplasm"/>
    <property type="evidence" value="ECO:0007669"/>
    <property type="project" value="TreeGrafter"/>
</dbReference>
<dbReference type="Pfam" id="PF14873">
    <property type="entry name" value="BNR_assoc_N"/>
    <property type="match status" value="1"/>
</dbReference>
<evidence type="ECO:0000313" key="7">
    <source>
        <dbReference type="EMBL" id="SNT25021.1"/>
    </source>
</evidence>
<reference evidence="8" key="1">
    <citation type="submission" date="2017-06" db="EMBL/GenBank/DDBJ databases">
        <authorList>
            <person name="Varghese N."/>
            <person name="Submissions S."/>
        </authorList>
    </citation>
    <scope>NUCLEOTIDE SEQUENCE [LARGE SCALE GENOMIC DNA]</scope>
    <source>
        <strain evidence="8">NKM1</strain>
    </source>
</reference>
<dbReference type="PANTHER" id="PTHR10628">
    <property type="entry name" value="SIALIDASE"/>
    <property type="match status" value="1"/>
</dbReference>
<protein>
    <recommendedName>
        <fullName evidence="3">exo-alpha-sialidase</fullName>
        <ecNumber evidence="3">3.2.1.18</ecNumber>
    </recommendedName>
</protein>
<feature type="domain" description="Sialidase N-terminal" evidence="6">
    <location>
        <begin position="27"/>
        <end position="145"/>
    </location>
</feature>
<comment type="catalytic activity">
    <reaction evidence="1">
        <text>Hydrolysis of alpha-(2-&gt;3)-, alpha-(2-&gt;6)-, alpha-(2-&gt;8)- glycosidic linkages of terminal sialic acid residues in oligosaccharides, glycoproteins, glycolipids, colominic acid and synthetic substrates.</text>
        <dbReference type="EC" id="3.2.1.18"/>
    </reaction>
</comment>
<dbReference type="InterPro" id="IPR036278">
    <property type="entry name" value="Sialidase_sf"/>
</dbReference>
<dbReference type="GO" id="GO:0009313">
    <property type="term" value="P:oligosaccharide catabolic process"/>
    <property type="evidence" value="ECO:0007669"/>
    <property type="project" value="TreeGrafter"/>
</dbReference>
<dbReference type="InterPro" id="IPR011040">
    <property type="entry name" value="Sialidase"/>
</dbReference>
<comment type="similarity">
    <text evidence="2">Belongs to the glycosyl hydrolase 33 family.</text>
</comment>
<dbReference type="GO" id="GO:0004308">
    <property type="term" value="F:exo-alpha-sialidase activity"/>
    <property type="evidence" value="ECO:0007669"/>
    <property type="project" value="UniProtKB-EC"/>
</dbReference>
<dbReference type="EC" id="3.2.1.18" evidence="3"/>
<dbReference type="InterPro" id="IPR008377">
    <property type="entry name" value="Sialidase_trypan"/>
</dbReference>
<accession>A0A239L3J0</accession>
<sequence>MFIAVFCSMSCSREISTTASTVNGASITSTSPLAPVLKGVEINPLLRITMYVPAGAERVSYRSIKARLNSTALQDVEKLDVYFTGKEPLFEASSLIKSIKPSSEVFEVPLDIQTEPGKQYIWFSVTLKEAANPDNIVELRATQMTDVNGKVYRVMEEGNYSHRIGVALRKAGDDGVDTYRIPGVTTTDKGTLIAVYDIRYDNSRDLPGNIDVGMSRSTDGGKTWEPMKIIMDMGAPHEHNGIGDPTVLFDPVTKKVWVAALWSKGNRSIAGSGPGLLPEETGQFVLVSSDDDGKTWSNPYSITEQIKNPDWRIYFNGPGNGIAMQDGTLVFPSQYWDDKGVPHSSIVYSQDHGKTWKSGVGAKANTTESQVVETTPGTLMLNMRDNRGRFRSVATTTDLGRTWVEHHTSYSALQDPVCMGSFIKASVNTSKGSQQVLFFSNPATPSGRYNMTLKASTDLGESWPTGNELLVDERGSYGYSALTRIDDNTLGLLYEGVKNLYFVRIPVHEVVQ</sequence>
<feature type="domain" description="Sialidase" evidence="5">
    <location>
        <begin position="189"/>
        <end position="467"/>
    </location>
</feature>
<organism evidence="7 8">
    <name type="scientific">Pontibacter ummariensis</name>
    <dbReference type="NCBI Taxonomy" id="1610492"/>
    <lineage>
        <taxon>Bacteria</taxon>
        <taxon>Pseudomonadati</taxon>
        <taxon>Bacteroidota</taxon>
        <taxon>Cytophagia</taxon>
        <taxon>Cytophagales</taxon>
        <taxon>Hymenobacteraceae</taxon>
        <taxon>Pontibacter</taxon>
    </lineage>
</organism>
<dbReference type="GO" id="GO:0006689">
    <property type="term" value="P:ganglioside catabolic process"/>
    <property type="evidence" value="ECO:0007669"/>
    <property type="project" value="TreeGrafter"/>
</dbReference>
<evidence type="ECO:0000313" key="8">
    <source>
        <dbReference type="Proteomes" id="UP000198432"/>
    </source>
</evidence>
<dbReference type="Pfam" id="PF13859">
    <property type="entry name" value="BNR_3"/>
    <property type="match status" value="1"/>
</dbReference>
<evidence type="ECO:0000259" key="5">
    <source>
        <dbReference type="Pfam" id="PF13859"/>
    </source>
</evidence>
<gene>
    <name evidence="7" type="ORF">SAMN06296052_13514</name>
</gene>
<evidence type="ECO:0000256" key="1">
    <source>
        <dbReference type="ARBA" id="ARBA00000427"/>
    </source>
</evidence>
<evidence type="ECO:0000256" key="3">
    <source>
        <dbReference type="ARBA" id="ARBA00012733"/>
    </source>
</evidence>
<evidence type="ECO:0000256" key="2">
    <source>
        <dbReference type="ARBA" id="ARBA00009348"/>
    </source>
</evidence>
<dbReference type="InterPro" id="IPR026856">
    <property type="entry name" value="Sialidase_fam"/>
</dbReference>
<evidence type="ECO:0000259" key="6">
    <source>
        <dbReference type="Pfam" id="PF14873"/>
    </source>
</evidence>
<keyword evidence="4" id="KW-0677">Repeat</keyword>
<keyword evidence="8" id="KW-1185">Reference proteome</keyword>
<dbReference type="PRINTS" id="PR01803">
    <property type="entry name" value="TCSIALIDASE"/>
</dbReference>
<evidence type="ECO:0000256" key="4">
    <source>
        <dbReference type="ARBA" id="ARBA00022737"/>
    </source>
</evidence>
<dbReference type="PANTHER" id="PTHR10628:SF30">
    <property type="entry name" value="EXO-ALPHA-SIALIDASE"/>
    <property type="match status" value="1"/>
</dbReference>
<dbReference type="AlphaFoldDB" id="A0A239L3J0"/>
<name>A0A239L3J0_9BACT</name>
<dbReference type="EMBL" id="FZOQ01000035">
    <property type="protein sequence ID" value="SNT25021.1"/>
    <property type="molecule type" value="Genomic_DNA"/>
</dbReference>
<dbReference type="InterPro" id="IPR029456">
    <property type="entry name" value="Sialidase_N"/>
</dbReference>